<sequence length="505" mass="57944">MSESGETSQQPQQEITQNTNLPVSPQTEVASPQPFADNDSIEGKPMEDGSAAKFHLDEINNQWMLVTEAVRRDLLTKPTVRNVLTQFCTTPVSELLPQSVFHTIETIDERIAQLSSRYSASLGAYLNIAPVSEDRIVPDITYSPHLTEEEKSLVATRFRFARDVKTLALAAELEENKSAIQQAGNEILLPSGTKIVIDAEGETRRDLLQPHIWQKRTQLKDRVYEIEVNNRRYILKERKTSRHTDTKKGGHREGRSTADEYEVARSFNQNASVTSDTTIISWEKPIGYVEYPDGYSFTVFEFEEGLMGDYHITPQLARAIQEHREQFEDEYHRVSSLTSKYLESDLAFLSSRNRSAQRKANLWNSLAINRWRAPALSYEAFSRVKALKMQRNAVQRMKEIIFENGYEAHDLDGYAFRINTDKEVKLEVVGFDFEYFFSITKEEISERKAHLRQHDREVEMKFNIGVANWEGNRINKIDKAAYLALLELEGGFNDEQEGSVRNGKN</sequence>
<name>A0A0G0T9Z8_9BACT</name>
<reference evidence="2 3" key="1">
    <citation type="journal article" date="2015" name="Nature">
        <title>rRNA introns, odd ribosomes, and small enigmatic genomes across a large radiation of phyla.</title>
        <authorList>
            <person name="Brown C.T."/>
            <person name="Hug L.A."/>
            <person name="Thomas B.C."/>
            <person name="Sharon I."/>
            <person name="Castelle C.J."/>
            <person name="Singh A."/>
            <person name="Wilkins M.J."/>
            <person name="Williams K.H."/>
            <person name="Banfield J.F."/>
        </authorList>
    </citation>
    <scope>NUCLEOTIDE SEQUENCE [LARGE SCALE GENOMIC DNA]</scope>
</reference>
<accession>A0A0G0T9Z8</accession>
<organism evidence="2 3">
    <name type="scientific">Candidatus Roizmanbacteria bacterium GW2011_GWB1_40_7</name>
    <dbReference type="NCBI Taxonomy" id="1618482"/>
    <lineage>
        <taxon>Bacteria</taxon>
        <taxon>Candidatus Roizmaniibacteriota</taxon>
    </lineage>
</organism>
<evidence type="ECO:0000313" key="3">
    <source>
        <dbReference type="Proteomes" id="UP000034664"/>
    </source>
</evidence>
<protein>
    <submittedName>
        <fullName evidence="2">Uncharacterized protein</fullName>
    </submittedName>
</protein>
<dbReference type="EMBL" id="LBZM01000023">
    <property type="protein sequence ID" value="KKR71606.1"/>
    <property type="molecule type" value="Genomic_DNA"/>
</dbReference>
<dbReference type="Proteomes" id="UP000034664">
    <property type="component" value="Unassembled WGS sequence"/>
</dbReference>
<feature type="compositionally biased region" description="Polar residues" evidence="1">
    <location>
        <begin position="1"/>
        <end position="30"/>
    </location>
</feature>
<gene>
    <name evidence="2" type="ORF">UU14_C0023G0006</name>
</gene>
<dbReference type="AlphaFoldDB" id="A0A0G0T9Z8"/>
<proteinExistence type="predicted"/>
<evidence type="ECO:0000313" key="2">
    <source>
        <dbReference type="EMBL" id="KKR71606.1"/>
    </source>
</evidence>
<feature type="region of interest" description="Disordered" evidence="1">
    <location>
        <begin position="1"/>
        <end position="48"/>
    </location>
</feature>
<comment type="caution">
    <text evidence="2">The sequence shown here is derived from an EMBL/GenBank/DDBJ whole genome shotgun (WGS) entry which is preliminary data.</text>
</comment>
<evidence type="ECO:0000256" key="1">
    <source>
        <dbReference type="SAM" id="MobiDB-lite"/>
    </source>
</evidence>